<dbReference type="SUPFAM" id="SSF54523">
    <property type="entry name" value="Pili subunits"/>
    <property type="match status" value="1"/>
</dbReference>
<dbReference type="Proteomes" id="UP001596472">
    <property type="component" value="Unassembled WGS sequence"/>
</dbReference>
<dbReference type="InterPro" id="IPR012902">
    <property type="entry name" value="N_methyl_site"/>
</dbReference>
<dbReference type="InterPro" id="IPR011453">
    <property type="entry name" value="DUF1559"/>
</dbReference>
<dbReference type="InterPro" id="IPR045584">
    <property type="entry name" value="Pilin-like"/>
</dbReference>
<evidence type="ECO:0000313" key="4">
    <source>
        <dbReference type="Proteomes" id="UP001596472"/>
    </source>
</evidence>
<dbReference type="EMBL" id="JBHTBS010000015">
    <property type="protein sequence ID" value="MFC7339366.1"/>
    <property type="molecule type" value="Genomic_DNA"/>
</dbReference>
<feature type="domain" description="DUF1559" evidence="2">
    <location>
        <begin position="46"/>
        <end position="78"/>
    </location>
</feature>
<dbReference type="PANTHER" id="PTHR30093">
    <property type="entry name" value="GENERAL SECRETION PATHWAY PROTEIN G"/>
    <property type="match status" value="1"/>
</dbReference>
<reference evidence="4" key="1">
    <citation type="journal article" date="2019" name="Int. J. Syst. Evol. Microbiol.">
        <title>The Global Catalogue of Microorganisms (GCM) 10K type strain sequencing project: providing services to taxonomists for standard genome sequencing and annotation.</title>
        <authorList>
            <consortium name="The Broad Institute Genomics Platform"/>
            <consortium name="The Broad Institute Genome Sequencing Center for Infectious Disease"/>
            <person name="Wu L."/>
            <person name="Ma J."/>
        </authorList>
    </citation>
    <scope>NUCLEOTIDE SEQUENCE [LARGE SCALE GENOMIC DNA]</scope>
    <source>
        <strain evidence="4">CGMCC 4.1467</strain>
    </source>
</reference>
<keyword evidence="4" id="KW-1185">Reference proteome</keyword>
<evidence type="ECO:0000313" key="3">
    <source>
        <dbReference type="EMBL" id="MFC7339366.1"/>
    </source>
</evidence>
<dbReference type="Pfam" id="PF07963">
    <property type="entry name" value="N_methyl"/>
    <property type="match status" value="1"/>
</dbReference>
<accession>A0ABW2LF08</accession>
<dbReference type="RefSeq" id="WP_379716042.1">
    <property type="nucleotide sequence ID" value="NZ_JBHTBS010000015.1"/>
</dbReference>
<sequence>MKARNSIHLRGFTLVELMVVVVIILVLGSLAFVATKSVKSRVDQAVCANNMRQIGIALQAYADDHGEYPSTAHSERLDRSWIYELESYLGDFDELRVCPADPNAEERLREHGTSYVLNSFVFVPRIDPFGNPIGTRMNRPRALKDPSRTLLAFCCADHTPAGPGNDHTHSERWTSWSAVTRDIAPDRHGGKRANYLYADGRVVTWNQEELKREIESGTNFAKPPGYIE</sequence>
<keyword evidence="1" id="KW-1133">Transmembrane helix</keyword>
<dbReference type="PROSITE" id="PS00409">
    <property type="entry name" value="PROKAR_NTER_METHYL"/>
    <property type="match status" value="1"/>
</dbReference>
<dbReference type="Gene3D" id="3.30.700.10">
    <property type="entry name" value="Glycoprotein, Type 4 Pilin"/>
    <property type="match status" value="1"/>
</dbReference>
<proteinExistence type="predicted"/>
<comment type="caution">
    <text evidence="3">The sequence shown here is derived from an EMBL/GenBank/DDBJ whole genome shotgun (WGS) entry which is preliminary data.</text>
</comment>
<dbReference type="Pfam" id="PF07596">
    <property type="entry name" value="SBP_bac_10"/>
    <property type="match status" value="1"/>
</dbReference>
<keyword evidence="1" id="KW-0812">Transmembrane</keyword>
<evidence type="ECO:0000256" key="1">
    <source>
        <dbReference type="SAM" id="Phobius"/>
    </source>
</evidence>
<feature type="transmembrane region" description="Helical" evidence="1">
    <location>
        <begin position="12"/>
        <end position="34"/>
    </location>
</feature>
<evidence type="ECO:0000259" key="2">
    <source>
        <dbReference type="Pfam" id="PF07596"/>
    </source>
</evidence>
<gene>
    <name evidence="3" type="ORF">ACFQY0_19395</name>
</gene>
<dbReference type="NCBIfam" id="TIGR02532">
    <property type="entry name" value="IV_pilin_GFxxxE"/>
    <property type="match status" value="1"/>
</dbReference>
<name>A0ABW2LF08_9BACT</name>
<protein>
    <submittedName>
        <fullName evidence="3">Type II secretion system protein</fullName>
    </submittedName>
</protein>
<keyword evidence="1" id="KW-0472">Membrane</keyword>
<organism evidence="3 4">
    <name type="scientific">Haloferula chungangensis</name>
    <dbReference type="NCBI Taxonomy" id="1048331"/>
    <lineage>
        <taxon>Bacteria</taxon>
        <taxon>Pseudomonadati</taxon>
        <taxon>Verrucomicrobiota</taxon>
        <taxon>Verrucomicrobiia</taxon>
        <taxon>Verrucomicrobiales</taxon>
        <taxon>Verrucomicrobiaceae</taxon>
        <taxon>Haloferula</taxon>
    </lineage>
</organism>